<dbReference type="SUPFAM" id="SSF53756">
    <property type="entry name" value="UDP-Glycosyltransferase/glycogen phosphorylase"/>
    <property type="match status" value="1"/>
</dbReference>
<dbReference type="InterPro" id="IPR028098">
    <property type="entry name" value="Glyco_trans_4-like_N"/>
</dbReference>
<dbReference type="Gene3D" id="3.40.50.2000">
    <property type="entry name" value="Glycogen Phosphorylase B"/>
    <property type="match status" value="2"/>
</dbReference>
<organism evidence="3 4">
    <name type="scientific">Acidianus brierleyi</name>
    <dbReference type="NCBI Taxonomy" id="41673"/>
    <lineage>
        <taxon>Archaea</taxon>
        <taxon>Thermoproteota</taxon>
        <taxon>Thermoprotei</taxon>
        <taxon>Sulfolobales</taxon>
        <taxon>Sulfolobaceae</taxon>
        <taxon>Acidianus</taxon>
    </lineage>
</organism>
<dbReference type="Proteomes" id="UP000248044">
    <property type="component" value="Chromosome"/>
</dbReference>
<keyword evidence="4" id="KW-1185">Reference proteome</keyword>
<dbReference type="OrthoDB" id="132546at2157"/>
<dbReference type="Pfam" id="PF00534">
    <property type="entry name" value="Glycos_transf_1"/>
    <property type="match status" value="1"/>
</dbReference>
<proteinExistence type="predicted"/>
<keyword evidence="3" id="KW-0808">Transferase</keyword>
<dbReference type="AlphaFoldDB" id="A0A2U9ID62"/>
<protein>
    <submittedName>
        <fullName evidence="3">Glycosyl transferase family 1</fullName>
    </submittedName>
</protein>
<feature type="domain" description="Glycosyl transferase family 1" evidence="1">
    <location>
        <begin position="212"/>
        <end position="373"/>
    </location>
</feature>
<dbReference type="KEGG" id="abri:DFR85_04355"/>
<accession>A0A2U9ID62</accession>
<sequence>MKVRILTETQQRGTYATILIAYEKLKEKGIDTEFYTTFKSPYNVLPPPPKSKIFGEESMLNSEEYSKRILDIISPEKNSIIHLANAWHGIIPIAEKRGIRTVINVQYWWPTCYFNSMEKDGCDCKSISKVSKCIRYKKNGIRKLTSPAEALYAIRKLDKIKKNVSSASAIIAVSKVVKDVLISRGYPEEKIKVININALTFNIDYVPYNPGEYFTFAYLSYPDREKGIFQLLYAFSLALKKNKKIRLKVPGGLESHQVIETVKKLGIEDHVILTKRVPYDQYLKSLRDILYDVDFVVVPSLYIDTWGRVVIESMLAGRPTIVTKGNGGLIEQVSDRVDGFHVNTYDIKEFGEALYKISLISREEVRKMGEIARDNAFQKFDNEIIMNQLIDLYKEISE</sequence>
<feature type="domain" description="Glycosyltransferase subfamily 4-like N-terminal" evidence="2">
    <location>
        <begin position="24"/>
        <end position="194"/>
    </location>
</feature>
<evidence type="ECO:0000259" key="1">
    <source>
        <dbReference type="Pfam" id="PF00534"/>
    </source>
</evidence>
<evidence type="ECO:0000313" key="4">
    <source>
        <dbReference type="Proteomes" id="UP000248044"/>
    </source>
</evidence>
<dbReference type="InterPro" id="IPR001296">
    <property type="entry name" value="Glyco_trans_1"/>
</dbReference>
<dbReference type="EMBL" id="CP029289">
    <property type="protein sequence ID" value="AWR93965.1"/>
    <property type="molecule type" value="Genomic_DNA"/>
</dbReference>
<evidence type="ECO:0000313" key="3">
    <source>
        <dbReference type="EMBL" id="AWR93965.1"/>
    </source>
</evidence>
<dbReference type="PANTHER" id="PTHR12526">
    <property type="entry name" value="GLYCOSYLTRANSFERASE"/>
    <property type="match status" value="1"/>
</dbReference>
<dbReference type="RefSeq" id="WP_110269849.1">
    <property type="nucleotide sequence ID" value="NZ_CP029289.2"/>
</dbReference>
<gene>
    <name evidence="3" type="ORF">DFR85_04355</name>
</gene>
<reference evidence="3 4" key="1">
    <citation type="submission" date="2018-05" db="EMBL/GenBank/DDBJ databases">
        <title>Complete Genome Sequences of Extremely Thermoacidophilic, Metal-Mobilizing Type-Strain Members of the Archaeal Family Sulfolobaceae: Acidianus brierleyi DSM-1651T, Acidianus sulfidivorans DSM-18786T, Metallosphaera hakonensis DSM-7519T, and Metallosphaera prunae DSM-10039T.</title>
        <authorList>
            <person name="Counts J.A."/>
            <person name="Kelly R.M."/>
        </authorList>
    </citation>
    <scope>NUCLEOTIDE SEQUENCE [LARGE SCALE GENOMIC DNA]</scope>
    <source>
        <strain evidence="3 4">DSM 1651</strain>
    </source>
</reference>
<evidence type="ECO:0000259" key="2">
    <source>
        <dbReference type="Pfam" id="PF13439"/>
    </source>
</evidence>
<dbReference type="GO" id="GO:0016757">
    <property type="term" value="F:glycosyltransferase activity"/>
    <property type="evidence" value="ECO:0007669"/>
    <property type="project" value="InterPro"/>
</dbReference>
<name>A0A2U9ID62_9CREN</name>
<dbReference type="CDD" id="cd03801">
    <property type="entry name" value="GT4_PimA-like"/>
    <property type="match status" value="1"/>
</dbReference>
<dbReference type="GeneID" id="36831361"/>
<dbReference type="Pfam" id="PF13439">
    <property type="entry name" value="Glyco_transf_4"/>
    <property type="match status" value="1"/>
</dbReference>